<sequence length="76" mass="8484">MERTAIDTAYIGNYPAENVPVVETTQQHAIERQAILCLPRTSGPSSRPSVVRMQHQDFAIVVEVVHHLHLNGDHNS</sequence>
<organism evidence="1 2">
    <name type="scientific">Parnassius apollo</name>
    <name type="common">Apollo butterfly</name>
    <name type="synonym">Papilio apollo</name>
    <dbReference type="NCBI Taxonomy" id="110799"/>
    <lineage>
        <taxon>Eukaryota</taxon>
        <taxon>Metazoa</taxon>
        <taxon>Ecdysozoa</taxon>
        <taxon>Arthropoda</taxon>
        <taxon>Hexapoda</taxon>
        <taxon>Insecta</taxon>
        <taxon>Pterygota</taxon>
        <taxon>Neoptera</taxon>
        <taxon>Endopterygota</taxon>
        <taxon>Lepidoptera</taxon>
        <taxon>Glossata</taxon>
        <taxon>Ditrysia</taxon>
        <taxon>Papilionoidea</taxon>
        <taxon>Papilionidae</taxon>
        <taxon>Parnassiinae</taxon>
        <taxon>Parnassini</taxon>
        <taxon>Parnassius</taxon>
        <taxon>Parnassius</taxon>
    </lineage>
</organism>
<keyword evidence="2" id="KW-1185">Reference proteome</keyword>
<dbReference type="Proteomes" id="UP000691718">
    <property type="component" value="Unassembled WGS sequence"/>
</dbReference>
<evidence type="ECO:0000313" key="2">
    <source>
        <dbReference type="Proteomes" id="UP000691718"/>
    </source>
</evidence>
<protein>
    <submittedName>
        <fullName evidence="1">(apollo) hypothetical protein</fullName>
    </submittedName>
</protein>
<accession>A0A8S3WN10</accession>
<dbReference type="AlphaFoldDB" id="A0A8S3WN10"/>
<proteinExistence type="predicted"/>
<reference evidence="1" key="1">
    <citation type="submission" date="2021-04" db="EMBL/GenBank/DDBJ databases">
        <authorList>
            <person name="Tunstrom K."/>
        </authorList>
    </citation>
    <scope>NUCLEOTIDE SEQUENCE</scope>
</reference>
<name>A0A8S3WN10_PARAO</name>
<dbReference type="EMBL" id="CAJQZP010000541">
    <property type="protein sequence ID" value="CAG4967561.1"/>
    <property type="molecule type" value="Genomic_DNA"/>
</dbReference>
<comment type="caution">
    <text evidence="1">The sequence shown here is derived from an EMBL/GenBank/DDBJ whole genome shotgun (WGS) entry which is preliminary data.</text>
</comment>
<evidence type="ECO:0000313" key="1">
    <source>
        <dbReference type="EMBL" id="CAG4967561.1"/>
    </source>
</evidence>
<gene>
    <name evidence="1" type="ORF">PAPOLLO_LOCUS7814</name>
</gene>